<dbReference type="InterPro" id="IPR003599">
    <property type="entry name" value="Ig_sub"/>
</dbReference>
<evidence type="ECO:0000256" key="2">
    <source>
        <dbReference type="ARBA" id="ARBA00023136"/>
    </source>
</evidence>
<evidence type="ECO:0000259" key="4">
    <source>
        <dbReference type="PROSITE" id="PS50835"/>
    </source>
</evidence>
<dbReference type="AlphaFoldDB" id="A0AAV4WPJ0"/>
<evidence type="ECO:0000256" key="1">
    <source>
        <dbReference type="ARBA" id="ARBA00004167"/>
    </source>
</evidence>
<dbReference type="Proteomes" id="UP001054837">
    <property type="component" value="Unassembled WGS sequence"/>
</dbReference>
<evidence type="ECO:0000256" key="3">
    <source>
        <dbReference type="ARBA" id="ARBA00023157"/>
    </source>
</evidence>
<feature type="domain" description="Ig-like" evidence="4">
    <location>
        <begin position="17"/>
        <end position="89"/>
    </location>
</feature>
<reference evidence="5 6" key="1">
    <citation type="submission" date="2021-06" db="EMBL/GenBank/DDBJ databases">
        <title>Caerostris darwini draft genome.</title>
        <authorList>
            <person name="Kono N."/>
            <person name="Arakawa K."/>
        </authorList>
    </citation>
    <scope>NUCLEOTIDE SEQUENCE [LARGE SCALE GENOMIC DNA]</scope>
</reference>
<dbReference type="PANTHER" id="PTHR23278">
    <property type="entry name" value="SIDESTEP PROTEIN"/>
    <property type="match status" value="1"/>
</dbReference>
<dbReference type="SMART" id="SM00408">
    <property type="entry name" value="IGc2"/>
    <property type="match status" value="1"/>
</dbReference>
<dbReference type="InterPro" id="IPR013783">
    <property type="entry name" value="Ig-like_fold"/>
</dbReference>
<dbReference type="GO" id="GO:0016020">
    <property type="term" value="C:membrane"/>
    <property type="evidence" value="ECO:0007669"/>
    <property type="project" value="UniProtKB-SubCell"/>
</dbReference>
<gene>
    <name evidence="5" type="ORF">CDAR_80531</name>
</gene>
<keyword evidence="6" id="KW-1185">Reference proteome</keyword>
<evidence type="ECO:0000313" key="6">
    <source>
        <dbReference type="Proteomes" id="UP001054837"/>
    </source>
</evidence>
<dbReference type="InterPro" id="IPR036179">
    <property type="entry name" value="Ig-like_dom_sf"/>
</dbReference>
<comment type="subcellular location">
    <subcellularLocation>
        <location evidence="1">Membrane</location>
        <topology evidence="1">Single-pass membrane protein</topology>
    </subcellularLocation>
</comment>
<comment type="caution">
    <text evidence="5">The sequence shown here is derived from an EMBL/GenBank/DDBJ whole genome shotgun (WGS) entry which is preliminary data.</text>
</comment>
<dbReference type="PROSITE" id="PS50835">
    <property type="entry name" value="IG_LIKE"/>
    <property type="match status" value="2"/>
</dbReference>
<feature type="domain" description="Ig-like" evidence="4">
    <location>
        <begin position="199"/>
        <end position="283"/>
    </location>
</feature>
<dbReference type="Gene3D" id="2.60.40.10">
    <property type="entry name" value="Immunoglobulins"/>
    <property type="match status" value="3"/>
</dbReference>
<dbReference type="InterPro" id="IPR013162">
    <property type="entry name" value="CD80_C2-set"/>
</dbReference>
<keyword evidence="2" id="KW-0472">Membrane</keyword>
<dbReference type="SUPFAM" id="SSF48726">
    <property type="entry name" value="Immunoglobulin"/>
    <property type="match status" value="3"/>
</dbReference>
<dbReference type="EMBL" id="BPLQ01014973">
    <property type="protein sequence ID" value="GIY84835.1"/>
    <property type="molecule type" value="Genomic_DNA"/>
</dbReference>
<accession>A0AAV4WPJ0</accession>
<keyword evidence="3" id="KW-1015">Disulfide bond</keyword>
<name>A0AAV4WPJ0_9ARAC</name>
<dbReference type="PANTHER" id="PTHR23278:SF19">
    <property type="entry name" value="OBSCURIN"/>
    <property type="match status" value="1"/>
</dbReference>
<proteinExistence type="predicted"/>
<dbReference type="Pfam" id="PF08205">
    <property type="entry name" value="C2-set_2"/>
    <property type="match status" value="1"/>
</dbReference>
<organism evidence="5 6">
    <name type="scientific">Caerostris darwini</name>
    <dbReference type="NCBI Taxonomy" id="1538125"/>
    <lineage>
        <taxon>Eukaryota</taxon>
        <taxon>Metazoa</taxon>
        <taxon>Ecdysozoa</taxon>
        <taxon>Arthropoda</taxon>
        <taxon>Chelicerata</taxon>
        <taxon>Arachnida</taxon>
        <taxon>Araneae</taxon>
        <taxon>Araneomorphae</taxon>
        <taxon>Entelegynae</taxon>
        <taxon>Araneoidea</taxon>
        <taxon>Araneidae</taxon>
        <taxon>Caerostris</taxon>
    </lineage>
</organism>
<dbReference type="InterPro" id="IPR007110">
    <property type="entry name" value="Ig-like_dom"/>
</dbReference>
<evidence type="ECO:0000313" key="5">
    <source>
        <dbReference type="EMBL" id="GIY84835.1"/>
    </source>
</evidence>
<sequence length="284" mass="32399">MNKYGEHLWSPIGPYNEGFPLELVCEGERDDQPHAIHWWRDSELLNSSYYVTPQGFARSELLLESLNRADFMASLTCQVSNWNLSESVNSTVIIDMNLKLTAVYIINEYGPLLANNYFDIACSAIGARPAAQISWWLDGEKLMSHIENIHVKENATRSILHFKPSRHDNKRNLYCKGENVQIPHSVIQSIWVLNIHFAPHLEVKIDKQLPVIEGTDVELTCEVTANPPIITIMWYKDGRWLGRLEWAKTSLKITSVSKESKGRYQCAAISRVGKSFSKSRVLNV</sequence>
<dbReference type="SMART" id="SM00409">
    <property type="entry name" value="IG"/>
    <property type="match status" value="2"/>
</dbReference>
<dbReference type="InterPro" id="IPR003598">
    <property type="entry name" value="Ig_sub2"/>
</dbReference>
<dbReference type="Pfam" id="PF13927">
    <property type="entry name" value="Ig_3"/>
    <property type="match status" value="1"/>
</dbReference>
<protein>
    <recommendedName>
        <fullName evidence="4">Ig-like domain-containing protein</fullName>
    </recommendedName>
</protein>